<feature type="compositionally biased region" description="Polar residues" evidence="1">
    <location>
        <begin position="202"/>
        <end position="211"/>
    </location>
</feature>
<comment type="caution">
    <text evidence="2">The sequence shown here is derived from an EMBL/GenBank/DDBJ whole genome shotgun (WGS) entry which is preliminary data.</text>
</comment>
<feature type="compositionally biased region" description="Basic and acidic residues" evidence="1">
    <location>
        <begin position="9"/>
        <end position="20"/>
    </location>
</feature>
<feature type="region of interest" description="Disordered" evidence="1">
    <location>
        <begin position="681"/>
        <end position="731"/>
    </location>
</feature>
<feature type="compositionally biased region" description="Basic and acidic residues" evidence="1">
    <location>
        <begin position="503"/>
        <end position="512"/>
    </location>
</feature>
<feature type="region of interest" description="Disordered" evidence="1">
    <location>
        <begin position="950"/>
        <end position="1020"/>
    </location>
</feature>
<feature type="compositionally biased region" description="Polar residues" evidence="1">
    <location>
        <begin position="400"/>
        <end position="412"/>
    </location>
</feature>
<dbReference type="EMBL" id="JAEPQZ010000015">
    <property type="protein sequence ID" value="KAG2173153.1"/>
    <property type="molecule type" value="Genomic_DNA"/>
</dbReference>
<dbReference type="OrthoDB" id="10319675at2759"/>
<feature type="compositionally biased region" description="Polar residues" evidence="1">
    <location>
        <begin position="268"/>
        <end position="279"/>
    </location>
</feature>
<protein>
    <submittedName>
        <fullName evidence="2">Uncharacterized protein</fullName>
    </submittedName>
</protein>
<feature type="compositionally biased region" description="Basic and acidic residues" evidence="1">
    <location>
        <begin position="981"/>
        <end position="990"/>
    </location>
</feature>
<evidence type="ECO:0000313" key="2">
    <source>
        <dbReference type="EMBL" id="KAG2173153.1"/>
    </source>
</evidence>
<evidence type="ECO:0000256" key="1">
    <source>
        <dbReference type="SAM" id="MobiDB-lite"/>
    </source>
</evidence>
<feature type="compositionally biased region" description="Polar residues" evidence="1">
    <location>
        <begin position="516"/>
        <end position="537"/>
    </location>
</feature>
<reference evidence="2" key="1">
    <citation type="submission" date="2020-12" db="EMBL/GenBank/DDBJ databases">
        <title>Metabolic potential, ecology and presence of endohyphal bacteria is reflected in genomic diversity of Mucoromycotina.</title>
        <authorList>
            <person name="Muszewska A."/>
            <person name="Okrasinska A."/>
            <person name="Steczkiewicz K."/>
            <person name="Drgas O."/>
            <person name="Orlowska M."/>
            <person name="Perlinska-Lenart U."/>
            <person name="Aleksandrzak-Piekarczyk T."/>
            <person name="Szatraj K."/>
            <person name="Zielenkiewicz U."/>
            <person name="Pilsyk S."/>
            <person name="Malc E."/>
            <person name="Mieczkowski P."/>
            <person name="Kruszewska J.S."/>
            <person name="Biernat P."/>
            <person name="Pawlowska J."/>
        </authorList>
    </citation>
    <scope>NUCLEOTIDE SEQUENCE</scope>
    <source>
        <strain evidence="2">WA0000067209</strain>
    </source>
</reference>
<accession>A0A8H7UAU9</accession>
<feature type="compositionally biased region" description="Basic residues" evidence="1">
    <location>
        <begin position="714"/>
        <end position="723"/>
    </location>
</feature>
<name>A0A8H7UAU9_MORIS</name>
<proteinExistence type="predicted"/>
<feature type="compositionally biased region" description="Polar residues" evidence="1">
    <location>
        <begin position="487"/>
        <end position="497"/>
    </location>
</feature>
<sequence length="1020" mass="113780">MSNNISSHRHQDSSASRHEFTSPLIPRTIPLDPPSAGRSGLSSRRRFQLEADMRRESLAFFRKLDHGHADVSFDLLSNEWNEMINDPLIDHDADSPIQKVKSVRRPMQGRALSSYRPANALNSTPIRPSIPLFKSSPFAASPKLKYDGDTDNDTSEFDTIGPPALSAGSLKALENLSPMQPPRARFDLQSETTEERPARVTIPSQQASSFPPGSPSERKGRVIVAPTAPKTPERTKRPSSPIRFTRSSPNKPFPRSSLGTPRGFKSTLKPSSPRSQTLLNHYPDTPTRQPVNIARTPARIHEYKPSDSPEEEQPLSPPKLDFEGVLADYNDPHSAENDNSLSIPLSPAERCSSQPSQEPQSHRSNTHISPNRLPNTSSSQTNFGDSPNRSIDEGVFLISATGQSQTRSNDPQSALPPTLSTDEVIDREIQGSPNKSDPITPQKAIRTEDPGSASSIRKVRDFWEKLSVSSAEKLASVTRSLDIWSPSINKQTSSTSPLKRRISSGDRDEQRKIQKTSDSIKSTGSGDLSPPSTSDNMLYSKLRLHNTHASPAHENEESDDKENKLVAGDFRKSISSLPMFKETNSPIARRRTEEFGKMVTPDRTDMGKVSSKSVETQFTKRHLARNLFDELKSQPLPKLRPVSDRRTSRNLIDALGSDDTTTTEIVRKRNDFKQNFHKFEDNIKQSEEVNGSPGQETSPSRDALNHHISPISRTSHKSPAVKKHSTDDDDWVVPYSTKQLQKSSNTNTYSLSPARVMSKSPLRDRYNRFVSPKRPMSHKVPETPIPQTPKSAMLFAERKLTRGSGLDYASLPTPVKPSAARFAAGRHRAERKPEQRSEPADENVLYFKPERDEPKVKDYRPAATLMNRHEKPTVDFAAEKDQTAVTVDQKADAVMTRKASPTEKVNVLSSQVQKHTESQLEATVEGKAWYDEREQLDEWDDVPKHSAIVEAVNQQPPQEPKTDTTTPAMTGSFAAAAKRKRESDAASDRQRTKRKVNKIPPAQRPSRIPLATWRIAKMNN</sequence>
<organism evidence="2 3">
    <name type="scientific">Mortierella isabellina</name>
    <name type="common">Filamentous fungus</name>
    <name type="synonym">Umbelopsis isabellina</name>
    <dbReference type="NCBI Taxonomy" id="91625"/>
    <lineage>
        <taxon>Eukaryota</taxon>
        <taxon>Fungi</taxon>
        <taxon>Fungi incertae sedis</taxon>
        <taxon>Mucoromycota</taxon>
        <taxon>Mucoromycotina</taxon>
        <taxon>Umbelopsidomycetes</taxon>
        <taxon>Umbelopsidales</taxon>
        <taxon>Umbelopsidaceae</taxon>
        <taxon>Umbelopsis</taxon>
    </lineage>
</organism>
<evidence type="ECO:0000313" key="3">
    <source>
        <dbReference type="Proteomes" id="UP000654370"/>
    </source>
</evidence>
<keyword evidence="3" id="KW-1185">Reference proteome</keyword>
<feature type="compositionally biased region" description="Polar residues" evidence="1">
    <location>
        <begin position="688"/>
        <end position="700"/>
    </location>
</feature>
<dbReference type="Proteomes" id="UP000654370">
    <property type="component" value="Unassembled WGS sequence"/>
</dbReference>
<feature type="region of interest" description="Disordered" evidence="1">
    <location>
        <begin position="487"/>
        <end position="537"/>
    </location>
</feature>
<feature type="region of interest" description="Disordered" evidence="1">
    <location>
        <begin position="144"/>
        <end position="455"/>
    </location>
</feature>
<feature type="region of interest" description="Disordered" evidence="1">
    <location>
        <begin position="1"/>
        <end position="43"/>
    </location>
</feature>
<dbReference type="AlphaFoldDB" id="A0A8H7UAU9"/>
<feature type="compositionally biased region" description="Basic and acidic residues" evidence="1">
    <location>
        <begin position="184"/>
        <end position="198"/>
    </location>
</feature>
<gene>
    <name evidence="2" type="ORF">INT43_004526</name>
</gene>
<feature type="compositionally biased region" description="Polar residues" evidence="1">
    <location>
        <begin position="351"/>
        <end position="389"/>
    </location>
</feature>